<keyword evidence="1" id="KW-0749">Sporulation</keyword>
<sequence length="99" mass="10831">MSLIGSMMGDSKGMNDQAIANNLIFGSKGMASAYLAVTLESSTPELKAMFAARLNQIIAGHTALVDLAVTKGWYKPYDMPEQQLFETYKQSESMMEASR</sequence>
<dbReference type="RefSeq" id="WP_156204441.1">
    <property type="nucleotide sequence ID" value="NZ_CP046457.1"/>
</dbReference>
<evidence type="ECO:0000313" key="5">
    <source>
        <dbReference type="Proteomes" id="UP000426444"/>
    </source>
</evidence>
<proteinExistence type="inferred from homology"/>
<protein>
    <recommendedName>
        <fullName evidence="6">Spore coat protein F</fullName>
    </recommendedName>
</protein>
<gene>
    <name evidence="4" type="ORF">SYNTR_2090</name>
</gene>
<dbReference type="InterPro" id="IPR012347">
    <property type="entry name" value="Ferritin-like"/>
</dbReference>
<dbReference type="Gene3D" id="1.20.1260.10">
    <property type="match status" value="1"/>
</dbReference>
<dbReference type="GO" id="GO:0030435">
    <property type="term" value="P:sporulation resulting in formation of a cellular spore"/>
    <property type="evidence" value="ECO:0007669"/>
    <property type="project" value="UniProtKB-KW"/>
</dbReference>
<dbReference type="PANTHER" id="PTHR39183:SF1">
    <property type="entry name" value="SPORE COAT PROTEIN F-LIKE PROTEIN YHCQ"/>
    <property type="match status" value="1"/>
</dbReference>
<dbReference type="EMBL" id="CP046457">
    <property type="protein sequence ID" value="QGU00684.1"/>
    <property type="molecule type" value="Genomic_DNA"/>
</dbReference>
<evidence type="ECO:0000256" key="1">
    <source>
        <dbReference type="ARBA" id="ARBA00022969"/>
    </source>
</evidence>
<dbReference type="KEGG" id="salq:SYNTR_2090"/>
<evidence type="ECO:0008006" key="6">
    <source>
        <dbReference type="Google" id="ProtNLM"/>
    </source>
</evidence>
<dbReference type="Proteomes" id="UP000426444">
    <property type="component" value="Chromosome"/>
</dbReference>
<evidence type="ECO:0000256" key="3">
    <source>
        <dbReference type="ARBA" id="ARBA00024344"/>
    </source>
</evidence>
<dbReference type="PANTHER" id="PTHR39183">
    <property type="entry name" value="SPORE COAT PROTEIN F-LIKE PROTEIN YHCQ"/>
    <property type="match status" value="1"/>
</dbReference>
<dbReference type="InterPro" id="IPR012851">
    <property type="entry name" value="Spore_coat_CotF-like"/>
</dbReference>
<dbReference type="Pfam" id="PF07875">
    <property type="entry name" value="Coat_F"/>
    <property type="match status" value="1"/>
</dbReference>
<dbReference type="AlphaFoldDB" id="A0A6I6DIJ4"/>
<reference evidence="5" key="1">
    <citation type="journal article" date="2019" name="Microbiology">
        <title>Complete Genome Sequence of an Uncultured Bacterium of the Candidate Phylum Bipolaricaulota.</title>
        <authorList>
            <person name="Kadnikov V.V."/>
            <person name="Mardanov A.V."/>
            <person name="Beletsky A.V."/>
            <person name="Frank Y.A."/>
            <person name="Karnachuk O.V."/>
            <person name="Ravin N.V."/>
        </authorList>
    </citation>
    <scope>NUCLEOTIDE SEQUENCE [LARGE SCALE GENOMIC DNA]</scope>
</reference>
<name>A0A6I6DIJ4_9FIRM</name>
<accession>A0A6I6DIJ4</accession>
<comment type="similarity">
    <text evidence="3">Belongs to the CotF family.</text>
</comment>
<evidence type="ECO:0000313" key="4">
    <source>
        <dbReference type="EMBL" id="QGU00684.1"/>
    </source>
</evidence>
<organism evidence="4 5">
    <name type="scientific">Candidatus Syntrophocurvum alkaliphilum</name>
    <dbReference type="NCBI Taxonomy" id="2293317"/>
    <lineage>
        <taxon>Bacteria</taxon>
        <taxon>Bacillati</taxon>
        <taxon>Bacillota</taxon>
        <taxon>Clostridia</taxon>
        <taxon>Eubacteriales</taxon>
        <taxon>Syntrophomonadaceae</taxon>
        <taxon>Candidatus Syntrophocurvum</taxon>
    </lineage>
</organism>
<dbReference type="OrthoDB" id="1682820at2"/>
<keyword evidence="5" id="KW-1185">Reference proteome</keyword>
<comment type="subcellular location">
    <subcellularLocation>
        <location evidence="2">Spore coat</location>
    </subcellularLocation>
</comment>
<evidence type="ECO:0000256" key="2">
    <source>
        <dbReference type="ARBA" id="ARBA00024325"/>
    </source>
</evidence>